<organism evidence="1 2">
    <name type="scientific">Coptis chinensis</name>
    <dbReference type="NCBI Taxonomy" id="261450"/>
    <lineage>
        <taxon>Eukaryota</taxon>
        <taxon>Viridiplantae</taxon>
        <taxon>Streptophyta</taxon>
        <taxon>Embryophyta</taxon>
        <taxon>Tracheophyta</taxon>
        <taxon>Spermatophyta</taxon>
        <taxon>Magnoliopsida</taxon>
        <taxon>Ranunculales</taxon>
        <taxon>Ranunculaceae</taxon>
        <taxon>Coptidoideae</taxon>
        <taxon>Coptis</taxon>
    </lineage>
</organism>
<keyword evidence="2" id="KW-1185">Reference proteome</keyword>
<name>A0A835LQD1_9MAGN</name>
<accession>A0A835LQD1</accession>
<dbReference type="AlphaFoldDB" id="A0A835LQD1"/>
<evidence type="ECO:0000313" key="1">
    <source>
        <dbReference type="EMBL" id="KAF9603550.1"/>
    </source>
</evidence>
<protein>
    <submittedName>
        <fullName evidence="1">Uncharacterized protein</fullName>
    </submittedName>
</protein>
<proteinExistence type="predicted"/>
<comment type="caution">
    <text evidence="1">The sequence shown here is derived from an EMBL/GenBank/DDBJ whole genome shotgun (WGS) entry which is preliminary data.</text>
</comment>
<sequence>MWNRISANVDAKQGLWGDVVGTSDAPYLQPWSGDDPNLMHKIQDPLYLDRIKRTYKGVETTLKSFRGHLLGLEKPVAIQQWWKSQYHTPFSIAFARDYSLLINMSNSTSFDVSVVNDVKLHPAIEELKGIPAMNPVNADVLPQYALLGLNCLCYFEGRPGSARA</sequence>
<reference evidence="1 2" key="1">
    <citation type="submission" date="2020-10" db="EMBL/GenBank/DDBJ databases">
        <title>The Coptis chinensis genome and diversification of protoberbering-type alkaloids.</title>
        <authorList>
            <person name="Wang B."/>
            <person name="Shu S."/>
            <person name="Song C."/>
            <person name="Liu Y."/>
        </authorList>
    </citation>
    <scope>NUCLEOTIDE SEQUENCE [LARGE SCALE GENOMIC DNA]</scope>
    <source>
        <strain evidence="1">HL-2020</strain>
        <tissue evidence="1">Leaf</tissue>
    </source>
</reference>
<dbReference type="EMBL" id="JADFTS010000006">
    <property type="protein sequence ID" value="KAF9603550.1"/>
    <property type="molecule type" value="Genomic_DNA"/>
</dbReference>
<evidence type="ECO:0000313" key="2">
    <source>
        <dbReference type="Proteomes" id="UP000631114"/>
    </source>
</evidence>
<gene>
    <name evidence="1" type="ORF">IFM89_037031</name>
</gene>
<dbReference type="OrthoDB" id="726732at2759"/>
<dbReference type="Proteomes" id="UP000631114">
    <property type="component" value="Unassembled WGS sequence"/>
</dbReference>